<dbReference type="EMBL" id="BJOL01000011">
    <property type="protein sequence ID" value="GED57718.1"/>
    <property type="molecule type" value="Genomic_DNA"/>
</dbReference>
<evidence type="ECO:0000259" key="11">
    <source>
        <dbReference type="Pfam" id="PF00535"/>
    </source>
</evidence>
<evidence type="ECO:0000313" key="13">
    <source>
        <dbReference type="Proteomes" id="UP000319498"/>
    </source>
</evidence>
<evidence type="ECO:0000313" key="12">
    <source>
        <dbReference type="EMBL" id="GED57718.1"/>
    </source>
</evidence>
<keyword evidence="13" id="KW-1185">Reference proteome</keyword>
<evidence type="ECO:0000256" key="9">
    <source>
        <dbReference type="ARBA" id="ARBA00038120"/>
    </source>
</evidence>
<keyword evidence="5" id="KW-0125">Carotenoid biosynthesis</keyword>
<evidence type="ECO:0000256" key="5">
    <source>
        <dbReference type="ARBA" id="ARBA00022746"/>
    </source>
</evidence>
<feature type="domain" description="Glycosyltransferase 2-like" evidence="11">
    <location>
        <begin position="268"/>
        <end position="364"/>
    </location>
</feature>
<dbReference type="PANTHER" id="PTHR43646:SF2">
    <property type="entry name" value="GLYCOSYLTRANSFERASE 2-LIKE DOMAIN-CONTAINING PROTEIN"/>
    <property type="match status" value="1"/>
</dbReference>
<gene>
    <name evidence="12" type="ORF">BFO01nite_18500</name>
</gene>
<dbReference type="InterPro" id="IPR001173">
    <property type="entry name" value="Glyco_trans_2-like"/>
</dbReference>
<sequence>MPLSILIPAMLGTAHLPKLIAACKQLAPLEIIVISTRALELGSGVRVVLAEAVENLFSWRREAAKHARGSVLLFLGEEQIDSLSGLQRFLFPILYGNAQVVLPQQDMRHRRKTKPRPIHSFSLLVNNLFGRSDLREASLLDTPHAMTREALSKIGVEQLGHPAQAHKRAVVSGLSITTQAIGTGTEERMFLPQLHGSLLKELSLYEKLVIAEQLDLVSRLPFRGGLSDGGRRRDIAENVHGKNSSMPVTQVGKWPLRRTTLYGGKTVSVIIPALNEAATIQQVIREVLRLEPVEIIVVVNGSVDQTAQLARECGVTTVEFPYALGVDTGRAIGASLSKGDILLFVDADTIMTAHDLYPFVLACECGVDVALNDVSVFLNQPCADNVFVACRQALNLALNRKDLGIGSMVTVPFALRREAVASLGWHILLCPPKAQAAYAQAGVKMELVHQVNSFTSNRLRPEKHFASSGMPPAVEQIAGDHVEALQFLAKGR</sequence>
<comment type="pathway">
    <text evidence="8">Carotenoid biosynthesis; staphyloxanthin biosynthesis; staphyloxanthin from farnesyl diphosphate: step 4/5.</text>
</comment>
<organism evidence="12 13">
    <name type="scientific">Brevibacillus formosus</name>
    <dbReference type="NCBI Taxonomy" id="54913"/>
    <lineage>
        <taxon>Bacteria</taxon>
        <taxon>Bacillati</taxon>
        <taxon>Bacillota</taxon>
        <taxon>Bacilli</taxon>
        <taxon>Bacillales</taxon>
        <taxon>Paenibacillaceae</taxon>
        <taxon>Brevibacillus</taxon>
    </lineage>
</organism>
<comment type="subcellular location">
    <subcellularLocation>
        <location evidence="1">Cell membrane</location>
    </subcellularLocation>
</comment>
<dbReference type="GO" id="GO:0016740">
    <property type="term" value="F:transferase activity"/>
    <property type="evidence" value="ECO:0007669"/>
    <property type="project" value="UniProtKB-KW"/>
</dbReference>
<evidence type="ECO:0000256" key="2">
    <source>
        <dbReference type="ARBA" id="ARBA00022475"/>
    </source>
</evidence>
<accession>A0ABQ0T311</accession>
<comment type="function">
    <text evidence="7">Catalyzes the glycosylation of 4,4'-diaponeurosporenoate, i.e. the esterification of glucose at the C1'' position with the carboxyl group of 4,4'-diaponeurosporenic acid, to form glycosyl-4,4'-diaponeurosporenoate. This is a step in the biosynthesis of staphyloxanthin, an orange pigment present in most staphylococci strains.</text>
</comment>
<dbReference type="Gene3D" id="3.90.550.10">
    <property type="entry name" value="Spore Coat Polysaccharide Biosynthesis Protein SpsA, Chain A"/>
    <property type="match status" value="1"/>
</dbReference>
<evidence type="ECO:0000256" key="8">
    <source>
        <dbReference type="ARBA" id="ARBA00037904"/>
    </source>
</evidence>
<evidence type="ECO:0000256" key="6">
    <source>
        <dbReference type="ARBA" id="ARBA00023136"/>
    </source>
</evidence>
<keyword evidence="2" id="KW-1003">Cell membrane</keyword>
<comment type="caution">
    <text evidence="12">The sequence shown here is derived from an EMBL/GenBank/DDBJ whole genome shotgun (WGS) entry which is preliminary data.</text>
</comment>
<evidence type="ECO:0000256" key="1">
    <source>
        <dbReference type="ARBA" id="ARBA00004236"/>
    </source>
</evidence>
<dbReference type="SUPFAM" id="SSF53448">
    <property type="entry name" value="Nucleotide-diphospho-sugar transferases"/>
    <property type="match status" value="2"/>
</dbReference>
<dbReference type="GeneID" id="87586793"/>
<reference evidence="12 13" key="1">
    <citation type="submission" date="2019-06" db="EMBL/GenBank/DDBJ databases">
        <title>Whole genome shotgun sequence of Brevibacillus formosus NBRC 15716.</title>
        <authorList>
            <person name="Hosoyama A."/>
            <person name="Uohara A."/>
            <person name="Ohji S."/>
            <person name="Ichikawa N."/>
        </authorList>
    </citation>
    <scope>NUCLEOTIDE SEQUENCE [LARGE SCALE GENOMIC DNA]</scope>
    <source>
        <strain evidence="12 13">NBRC 15716</strain>
    </source>
</reference>
<dbReference type="RefSeq" id="WP_236697911.1">
    <property type="nucleotide sequence ID" value="NZ_BJOL01000011.1"/>
</dbReference>
<evidence type="ECO:0000256" key="3">
    <source>
        <dbReference type="ARBA" id="ARBA00022676"/>
    </source>
</evidence>
<keyword evidence="3" id="KW-0328">Glycosyltransferase</keyword>
<dbReference type="Proteomes" id="UP000319498">
    <property type="component" value="Unassembled WGS sequence"/>
</dbReference>
<dbReference type="PANTHER" id="PTHR43646">
    <property type="entry name" value="GLYCOSYLTRANSFERASE"/>
    <property type="match status" value="1"/>
</dbReference>
<dbReference type="InterPro" id="IPR029044">
    <property type="entry name" value="Nucleotide-diphossugar_trans"/>
</dbReference>
<evidence type="ECO:0000256" key="4">
    <source>
        <dbReference type="ARBA" id="ARBA00022679"/>
    </source>
</evidence>
<dbReference type="Pfam" id="PF00535">
    <property type="entry name" value="Glycos_transf_2"/>
    <property type="match status" value="1"/>
</dbReference>
<evidence type="ECO:0000256" key="7">
    <source>
        <dbReference type="ARBA" id="ARBA00037281"/>
    </source>
</evidence>
<protein>
    <recommendedName>
        <fullName evidence="10">4,4'-diaponeurosporenoate glycosyltransferase</fullName>
    </recommendedName>
</protein>
<proteinExistence type="inferred from homology"/>
<comment type="similarity">
    <text evidence="9">Belongs to the glycosyltransferase 2 family. CrtQ subfamily.</text>
</comment>
<name>A0ABQ0T311_9BACL</name>
<evidence type="ECO:0000256" key="10">
    <source>
        <dbReference type="ARBA" id="ARBA00040345"/>
    </source>
</evidence>
<keyword evidence="4 12" id="KW-0808">Transferase</keyword>
<keyword evidence="6" id="KW-0472">Membrane</keyword>